<dbReference type="Pfam" id="PF12395">
    <property type="entry name" value="DUF3658"/>
    <property type="match status" value="1"/>
</dbReference>
<protein>
    <recommendedName>
        <fullName evidence="5">DUF1835 domain-containing protein</fullName>
    </recommendedName>
</protein>
<dbReference type="InterPro" id="IPR014973">
    <property type="entry name" value="DUF1835"/>
</dbReference>
<feature type="domain" description="DUF1835" evidence="1">
    <location>
        <begin position="3"/>
        <end position="131"/>
    </location>
</feature>
<dbReference type="OrthoDB" id="343110at2"/>
<evidence type="ECO:0000313" key="3">
    <source>
        <dbReference type="EMBL" id="OOE12426.1"/>
    </source>
</evidence>
<dbReference type="AlphaFoldDB" id="A0A1V3G8X0"/>
<evidence type="ECO:0000259" key="1">
    <source>
        <dbReference type="Pfam" id="PF08874"/>
    </source>
</evidence>
<gene>
    <name evidence="3" type="ORF">UN64_10015</name>
</gene>
<dbReference type="Pfam" id="PF08874">
    <property type="entry name" value="DUF1835"/>
    <property type="match status" value="1"/>
</dbReference>
<dbReference type="Proteomes" id="UP000188597">
    <property type="component" value="Unassembled WGS sequence"/>
</dbReference>
<proteinExistence type="predicted"/>
<dbReference type="InterPro" id="IPR022123">
    <property type="entry name" value="DUF3658"/>
</dbReference>
<comment type="caution">
    <text evidence="3">The sequence shown here is derived from an EMBL/GenBank/DDBJ whole genome shotgun (WGS) entry which is preliminary data.</text>
</comment>
<accession>A0A1V3G8X0</accession>
<evidence type="ECO:0008006" key="5">
    <source>
        <dbReference type="Google" id="ProtNLM"/>
    </source>
</evidence>
<organism evidence="3 4">
    <name type="scientific">Fictibacillus arsenicus</name>
    <dbReference type="NCBI Taxonomy" id="255247"/>
    <lineage>
        <taxon>Bacteria</taxon>
        <taxon>Bacillati</taxon>
        <taxon>Bacillota</taxon>
        <taxon>Bacilli</taxon>
        <taxon>Bacillales</taxon>
        <taxon>Fictibacillaceae</taxon>
        <taxon>Fictibacillus</taxon>
    </lineage>
</organism>
<feature type="domain" description="DUF3658" evidence="2">
    <location>
        <begin position="168"/>
        <end position="256"/>
    </location>
</feature>
<dbReference type="RefSeq" id="WP_077362256.1">
    <property type="nucleotide sequence ID" value="NZ_MQMF01000002.1"/>
</dbReference>
<evidence type="ECO:0000259" key="2">
    <source>
        <dbReference type="Pfam" id="PF12395"/>
    </source>
</evidence>
<dbReference type="EMBL" id="MQMF01000002">
    <property type="protein sequence ID" value="OOE12426.1"/>
    <property type="molecule type" value="Genomic_DNA"/>
</dbReference>
<evidence type="ECO:0000313" key="4">
    <source>
        <dbReference type="Proteomes" id="UP000188597"/>
    </source>
</evidence>
<sequence length="260" mass="30242">MNVHILFGQSTAGGLKWAIRENRENIKSVHNIKIIGSPDHFAGGPIFHLDTDSGIANRTKWFKDHMPKNEFHDYYEKEYEERFRETIQEIEAIPEDALITIWHAENAAEKTGLSFVLKLLADRKNEILIINSNESYNKFCKHPDIYYVSLHTGELSQENLLTILEKTKGNKTLSTELYKQLVDEWNELRSSKDVLRVWENSQIKSVEAEYLDSFMIELAIELHEKPVNQHFMKAARLVGEVLGRYEQYIGDAFIEYDCCT</sequence>
<reference evidence="3 4" key="1">
    <citation type="submission" date="2016-11" db="EMBL/GenBank/DDBJ databases">
        <authorList>
            <person name="Jaros S."/>
            <person name="Januszkiewicz K."/>
            <person name="Wedrychowicz H."/>
        </authorList>
    </citation>
    <scope>NUCLEOTIDE SEQUENCE [LARGE SCALE GENOMIC DNA]</scope>
    <source>
        <strain evidence="3 4">Con a/3</strain>
    </source>
</reference>
<name>A0A1V3G8X0_9BACL</name>